<feature type="region of interest" description="Disordered" evidence="1">
    <location>
        <begin position="1"/>
        <end position="204"/>
    </location>
</feature>
<feature type="compositionally biased region" description="Low complexity" evidence="1">
    <location>
        <begin position="16"/>
        <end position="28"/>
    </location>
</feature>
<feature type="compositionally biased region" description="Low complexity" evidence="1">
    <location>
        <begin position="191"/>
        <end position="204"/>
    </location>
</feature>
<feature type="non-terminal residue" evidence="2">
    <location>
        <position position="1"/>
    </location>
</feature>
<gene>
    <name evidence="2" type="ORF">AVDCRST_MAG30-1125</name>
</gene>
<feature type="region of interest" description="Disordered" evidence="1">
    <location>
        <begin position="309"/>
        <end position="420"/>
    </location>
</feature>
<feature type="compositionally biased region" description="Basic and acidic residues" evidence="1">
    <location>
        <begin position="347"/>
        <end position="365"/>
    </location>
</feature>
<reference evidence="2" key="1">
    <citation type="submission" date="2020-02" db="EMBL/GenBank/DDBJ databases">
        <authorList>
            <person name="Meier V. D."/>
        </authorList>
    </citation>
    <scope>NUCLEOTIDE SEQUENCE</scope>
    <source>
        <strain evidence="2">AVDCRST_MAG30</strain>
    </source>
</reference>
<feature type="compositionally biased region" description="Basic and acidic residues" evidence="1">
    <location>
        <begin position="268"/>
        <end position="284"/>
    </location>
</feature>
<dbReference type="EMBL" id="CADCVS010000174">
    <property type="protein sequence ID" value="CAA9486350.1"/>
    <property type="molecule type" value="Genomic_DNA"/>
</dbReference>
<protein>
    <submittedName>
        <fullName evidence="2">Uncharacterized protein</fullName>
    </submittedName>
</protein>
<proteinExistence type="predicted"/>
<dbReference type="AlphaFoldDB" id="A0A6J4S0G6"/>
<feature type="compositionally biased region" description="Basic residues" evidence="1">
    <location>
        <begin position="332"/>
        <end position="346"/>
    </location>
</feature>
<feature type="compositionally biased region" description="Basic and acidic residues" evidence="1">
    <location>
        <begin position="106"/>
        <end position="121"/>
    </location>
</feature>
<evidence type="ECO:0000256" key="1">
    <source>
        <dbReference type="SAM" id="MobiDB-lite"/>
    </source>
</evidence>
<name>A0A6J4S0G6_9ACTN</name>
<feature type="compositionally biased region" description="Basic residues" evidence="1">
    <location>
        <begin position="77"/>
        <end position="91"/>
    </location>
</feature>
<sequence>ARPARPLRRLRRHAGRGCPARPRGPAGRQRGRRGPRPRQEGPQLPRPARRGQRPAPPGLRAALHGAVRRDAHAERRAGRRGRPRRGRRPAGRRGELGGRGPLHRGAGGDRHLPRPPREVRHGRAAVPRAPRRGGQGPRGPRRRPREPRPEVPAAEASDPGAAPSGRDPAAAGLADGPWPVPGLRDREGPRLRPVQQVVGPPRGVPPALLALRHGRRLAARLAPGVARLLVAAPRQADPPRLHVPRAGARSPRVRRADPDLPPPPGQERQARRVADDPRLAHPRPEVLLGELPAGRRAREGAPAFPISQAGQRQLGRGGAAVHAAVAGAPRRDAHRRGRRQLVRRARGRADGHGRARRHGPLELRRQGPAQRVRRQGPGALRVPRAPHGELRAAADHQGHLPAAVHDSRRRRPADARGGEV</sequence>
<feature type="compositionally biased region" description="Low complexity" evidence="1">
    <location>
        <begin position="309"/>
        <end position="328"/>
    </location>
</feature>
<accession>A0A6J4S0G6</accession>
<feature type="compositionally biased region" description="Basic and acidic residues" evidence="1">
    <location>
        <begin position="386"/>
        <end position="398"/>
    </location>
</feature>
<feature type="compositionally biased region" description="Basic and acidic residues" evidence="1">
    <location>
        <begin position="67"/>
        <end position="76"/>
    </location>
</feature>
<feature type="region of interest" description="Disordered" evidence="1">
    <location>
        <begin position="238"/>
        <end position="292"/>
    </location>
</feature>
<evidence type="ECO:0000313" key="2">
    <source>
        <dbReference type="EMBL" id="CAA9486350.1"/>
    </source>
</evidence>
<feature type="compositionally biased region" description="Basic residues" evidence="1">
    <location>
        <begin position="1"/>
        <end position="15"/>
    </location>
</feature>
<organism evidence="2">
    <name type="scientific">uncultured Solirubrobacteraceae bacterium</name>
    <dbReference type="NCBI Taxonomy" id="1162706"/>
    <lineage>
        <taxon>Bacteria</taxon>
        <taxon>Bacillati</taxon>
        <taxon>Actinomycetota</taxon>
        <taxon>Thermoleophilia</taxon>
        <taxon>Solirubrobacterales</taxon>
        <taxon>Solirubrobacteraceae</taxon>
        <taxon>environmental samples</taxon>
    </lineage>
</organism>
<feature type="non-terminal residue" evidence="2">
    <location>
        <position position="420"/>
    </location>
</feature>